<evidence type="ECO:0000313" key="1">
    <source>
        <dbReference type="EMBL" id="KAJ5166273.1"/>
    </source>
</evidence>
<protein>
    <submittedName>
        <fullName evidence="1">Uncharacterized protein</fullName>
    </submittedName>
</protein>
<dbReference type="EMBL" id="JAPQKN010000003">
    <property type="protein sequence ID" value="KAJ5166273.1"/>
    <property type="molecule type" value="Genomic_DNA"/>
</dbReference>
<dbReference type="OrthoDB" id="66881at2759"/>
<dbReference type="RefSeq" id="XP_056542734.1">
    <property type="nucleotide sequence ID" value="XM_056687179.1"/>
</dbReference>
<accession>A0A9W9I429</accession>
<gene>
    <name evidence="1" type="ORF">N7482_005054</name>
</gene>
<dbReference type="GeneID" id="81426355"/>
<proteinExistence type="predicted"/>
<reference evidence="1" key="2">
    <citation type="journal article" date="2023" name="IMA Fungus">
        <title>Comparative genomic study of the Penicillium genus elucidates a diverse pangenome and 15 lateral gene transfer events.</title>
        <authorList>
            <person name="Petersen C."/>
            <person name="Sorensen T."/>
            <person name="Nielsen M.R."/>
            <person name="Sondergaard T.E."/>
            <person name="Sorensen J.L."/>
            <person name="Fitzpatrick D.A."/>
            <person name="Frisvad J.C."/>
            <person name="Nielsen K.L."/>
        </authorList>
    </citation>
    <scope>NUCLEOTIDE SEQUENCE</scope>
    <source>
        <strain evidence="1">IBT 26290</strain>
    </source>
</reference>
<name>A0A9W9I429_9EURO</name>
<organism evidence="1 2">
    <name type="scientific">Penicillium canariense</name>
    <dbReference type="NCBI Taxonomy" id="189055"/>
    <lineage>
        <taxon>Eukaryota</taxon>
        <taxon>Fungi</taxon>
        <taxon>Dikarya</taxon>
        <taxon>Ascomycota</taxon>
        <taxon>Pezizomycotina</taxon>
        <taxon>Eurotiomycetes</taxon>
        <taxon>Eurotiomycetidae</taxon>
        <taxon>Eurotiales</taxon>
        <taxon>Aspergillaceae</taxon>
        <taxon>Penicillium</taxon>
    </lineage>
</organism>
<evidence type="ECO:0000313" key="2">
    <source>
        <dbReference type="Proteomes" id="UP001149163"/>
    </source>
</evidence>
<comment type="caution">
    <text evidence="1">The sequence shown here is derived from an EMBL/GenBank/DDBJ whole genome shotgun (WGS) entry which is preliminary data.</text>
</comment>
<dbReference type="AlphaFoldDB" id="A0A9W9I429"/>
<keyword evidence="2" id="KW-1185">Reference proteome</keyword>
<dbReference type="Proteomes" id="UP001149163">
    <property type="component" value="Unassembled WGS sequence"/>
</dbReference>
<reference evidence="1" key="1">
    <citation type="submission" date="2022-11" db="EMBL/GenBank/DDBJ databases">
        <authorList>
            <person name="Petersen C."/>
        </authorList>
    </citation>
    <scope>NUCLEOTIDE SEQUENCE</scope>
    <source>
        <strain evidence="1">IBT 26290</strain>
    </source>
</reference>
<sequence length="76" mass="8451">MRAQGVAAWRIAHPDYFNREGMKLKAKEQKIAARAAVWGEGVSSFVKVINDWRQEGSLKDTEDGPWNAMEATISGS</sequence>